<dbReference type="AlphaFoldDB" id="A0A9J6GEB6"/>
<feature type="compositionally biased region" description="Basic and acidic residues" evidence="1">
    <location>
        <begin position="86"/>
        <end position="116"/>
    </location>
</feature>
<evidence type="ECO:0000313" key="2">
    <source>
        <dbReference type="EMBL" id="KAH9372684.1"/>
    </source>
</evidence>
<gene>
    <name evidence="2" type="ORF">HPB48_007789</name>
</gene>
<dbReference type="VEuPathDB" id="VectorBase:HLOH_044669"/>
<evidence type="ECO:0000256" key="1">
    <source>
        <dbReference type="SAM" id="MobiDB-lite"/>
    </source>
</evidence>
<accession>A0A9J6GEB6</accession>
<feature type="region of interest" description="Disordered" evidence="1">
    <location>
        <begin position="65"/>
        <end position="116"/>
    </location>
</feature>
<proteinExistence type="predicted"/>
<protein>
    <submittedName>
        <fullName evidence="2">Uncharacterized protein</fullName>
    </submittedName>
</protein>
<sequence length="116" mass="12731">MPDLPHEDMKIIVRPRGGLRVSDVTRVELSRALTAAAQIPAIESRKDVVCLNAQQTIVVVSTSRGRTPTGMLPWSGSTYVARPTRSVHDPPKALSGDRDTARDTTHEGRSHEPRQL</sequence>
<reference evidence="2 3" key="1">
    <citation type="journal article" date="2020" name="Cell">
        <title>Large-Scale Comparative Analyses of Tick Genomes Elucidate Their Genetic Diversity and Vector Capacities.</title>
        <authorList>
            <consortium name="Tick Genome and Microbiome Consortium (TIGMIC)"/>
            <person name="Jia N."/>
            <person name="Wang J."/>
            <person name="Shi W."/>
            <person name="Du L."/>
            <person name="Sun Y."/>
            <person name="Zhan W."/>
            <person name="Jiang J.F."/>
            <person name="Wang Q."/>
            <person name="Zhang B."/>
            <person name="Ji P."/>
            <person name="Bell-Sakyi L."/>
            <person name="Cui X.M."/>
            <person name="Yuan T.T."/>
            <person name="Jiang B.G."/>
            <person name="Yang W.F."/>
            <person name="Lam T.T."/>
            <person name="Chang Q.C."/>
            <person name="Ding S.J."/>
            <person name="Wang X.J."/>
            <person name="Zhu J.G."/>
            <person name="Ruan X.D."/>
            <person name="Zhao L."/>
            <person name="Wei J.T."/>
            <person name="Ye R.Z."/>
            <person name="Que T.C."/>
            <person name="Du C.H."/>
            <person name="Zhou Y.H."/>
            <person name="Cheng J.X."/>
            <person name="Dai P.F."/>
            <person name="Guo W.B."/>
            <person name="Han X.H."/>
            <person name="Huang E.J."/>
            <person name="Li L.F."/>
            <person name="Wei W."/>
            <person name="Gao Y.C."/>
            <person name="Liu J.Z."/>
            <person name="Shao H.Z."/>
            <person name="Wang X."/>
            <person name="Wang C.C."/>
            <person name="Yang T.C."/>
            <person name="Huo Q.B."/>
            <person name="Li W."/>
            <person name="Chen H.Y."/>
            <person name="Chen S.E."/>
            <person name="Zhou L.G."/>
            <person name="Ni X.B."/>
            <person name="Tian J.H."/>
            <person name="Sheng Y."/>
            <person name="Liu T."/>
            <person name="Pan Y.S."/>
            <person name="Xia L.Y."/>
            <person name="Li J."/>
            <person name="Zhao F."/>
            <person name="Cao W.C."/>
        </authorList>
    </citation>
    <scope>NUCLEOTIDE SEQUENCE [LARGE SCALE GENOMIC DNA]</scope>
    <source>
        <strain evidence="2">HaeL-2018</strain>
    </source>
</reference>
<dbReference type="EMBL" id="JABSTR010000006">
    <property type="protein sequence ID" value="KAH9372684.1"/>
    <property type="molecule type" value="Genomic_DNA"/>
</dbReference>
<keyword evidence="3" id="KW-1185">Reference proteome</keyword>
<organism evidence="2 3">
    <name type="scientific">Haemaphysalis longicornis</name>
    <name type="common">Bush tick</name>
    <dbReference type="NCBI Taxonomy" id="44386"/>
    <lineage>
        <taxon>Eukaryota</taxon>
        <taxon>Metazoa</taxon>
        <taxon>Ecdysozoa</taxon>
        <taxon>Arthropoda</taxon>
        <taxon>Chelicerata</taxon>
        <taxon>Arachnida</taxon>
        <taxon>Acari</taxon>
        <taxon>Parasitiformes</taxon>
        <taxon>Ixodida</taxon>
        <taxon>Ixodoidea</taxon>
        <taxon>Ixodidae</taxon>
        <taxon>Haemaphysalinae</taxon>
        <taxon>Haemaphysalis</taxon>
    </lineage>
</organism>
<comment type="caution">
    <text evidence="2">The sequence shown here is derived from an EMBL/GenBank/DDBJ whole genome shotgun (WGS) entry which is preliminary data.</text>
</comment>
<dbReference type="Proteomes" id="UP000821853">
    <property type="component" value="Chromosome 4"/>
</dbReference>
<evidence type="ECO:0000313" key="3">
    <source>
        <dbReference type="Proteomes" id="UP000821853"/>
    </source>
</evidence>
<dbReference type="OrthoDB" id="6511505at2759"/>
<name>A0A9J6GEB6_HAELO</name>